<evidence type="ECO:0000256" key="3">
    <source>
        <dbReference type="ARBA" id="ARBA00023136"/>
    </source>
</evidence>
<organism evidence="6">
    <name type="scientific">human gut metagenome</name>
    <dbReference type="NCBI Taxonomy" id="408170"/>
    <lineage>
        <taxon>unclassified sequences</taxon>
        <taxon>metagenomes</taxon>
        <taxon>organismal metagenomes</taxon>
    </lineage>
</organism>
<dbReference type="GO" id="GO:0009279">
    <property type="term" value="C:cell outer membrane"/>
    <property type="evidence" value="ECO:0007669"/>
    <property type="project" value="UniProtKB-SubCell"/>
</dbReference>
<comment type="subcellular location">
    <subcellularLocation>
        <location evidence="1">Cell outer membrane</location>
    </subcellularLocation>
</comment>
<dbReference type="EMBL" id="AJWY01007278">
    <property type="protein sequence ID" value="EKC64463.1"/>
    <property type="molecule type" value="Genomic_DNA"/>
</dbReference>
<evidence type="ECO:0000256" key="1">
    <source>
        <dbReference type="ARBA" id="ARBA00004442"/>
    </source>
</evidence>
<name>K1T3W5_9ZZZZ</name>
<dbReference type="AlphaFoldDB" id="K1T3W5"/>
<dbReference type="Pfam" id="PF07980">
    <property type="entry name" value="SusD_RagB"/>
    <property type="match status" value="1"/>
</dbReference>
<dbReference type="Gene3D" id="1.25.40.390">
    <property type="match status" value="1"/>
</dbReference>
<evidence type="ECO:0000256" key="4">
    <source>
        <dbReference type="ARBA" id="ARBA00023237"/>
    </source>
</evidence>
<keyword evidence="3" id="KW-0472">Membrane</keyword>
<evidence type="ECO:0000259" key="5">
    <source>
        <dbReference type="Pfam" id="PF07980"/>
    </source>
</evidence>
<protein>
    <submittedName>
        <fullName evidence="6">Protein containing RagB/SusD domain protein</fullName>
    </submittedName>
</protein>
<dbReference type="SUPFAM" id="SSF48452">
    <property type="entry name" value="TPR-like"/>
    <property type="match status" value="1"/>
</dbReference>
<accession>K1T3W5</accession>
<comment type="caution">
    <text evidence="6">The sequence shown here is derived from an EMBL/GenBank/DDBJ whole genome shotgun (WGS) entry which is preliminary data.</text>
</comment>
<gene>
    <name evidence="6" type="ORF">LEA_10806</name>
</gene>
<feature type="non-terminal residue" evidence="6">
    <location>
        <position position="1"/>
    </location>
</feature>
<keyword evidence="4" id="KW-0998">Cell outer membrane</keyword>
<keyword evidence="2" id="KW-0732">Signal</keyword>
<dbReference type="InterPro" id="IPR012944">
    <property type="entry name" value="SusD_RagB_dom"/>
</dbReference>
<evidence type="ECO:0000256" key="2">
    <source>
        <dbReference type="ARBA" id="ARBA00022729"/>
    </source>
</evidence>
<dbReference type="InterPro" id="IPR011990">
    <property type="entry name" value="TPR-like_helical_dom_sf"/>
</dbReference>
<feature type="domain" description="RagB/SusD" evidence="5">
    <location>
        <begin position="59"/>
        <end position="177"/>
    </location>
</feature>
<sequence>TNSTKNGYTWNEADAQRYGLSTSRVGNSAYDITLGDTAVYLSRKTYTQAERNACRYAIFNLEDNYADTKSPLKFFPSLKKADCPSLYAGSNASKPYSSADCIVYRLGETYLISAEIDWRLGNNQSAAERLNTLRNRACKGHDHSMDITASEVTQDFLLDEYAREMIGEWNRWMTLKR</sequence>
<reference evidence="6" key="1">
    <citation type="journal article" date="2013" name="Environ. Microbiol.">
        <title>Microbiota from the distal guts of lean and obese adolescents exhibit partial functional redundancy besides clear differences in community structure.</title>
        <authorList>
            <person name="Ferrer M."/>
            <person name="Ruiz A."/>
            <person name="Lanza F."/>
            <person name="Haange S.B."/>
            <person name="Oberbach A."/>
            <person name="Till H."/>
            <person name="Bargiela R."/>
            <person name="Campoy C."/>
            <person name="Segura M.T."/>
            <person name="Richter M."/>
            <person name="von Bergen M."/>
            <person name="Seifert J."/>
            <person name="Suarez A."/>
        </authorList>
    </citation>
    <scope>NUCLEOTIDE SEQUENCE</scope>
</reference>
<evidence type="ECO:0000313" key="6">
    <source>
        <dbReference type="EMBL" id="EKC64463.1"/>
    </source>
</evidence>
<feature type="non-terminal residue" evidence="6">
    <location>
        <position position="177"/>
    </location>
</feature>
<proteinExistence type="predicted"/>